<gene>
    <name evidence="2" type="ORF">JOC73_002656</name>
</gene>
<dbReference type="InterPro" id="IPR012312">
    <property type="entry name" value="Hemerythrin-like"/>
</dbReference>
<protein>
    <submittedName>
        <fullName evidence="2">Hemerythrin-like domain-containing protein</fullName>
    </submittedName>
</protein>
<evidence type="ECO:0000259" key="1">
    <source>
        <dbReference type="Pfam" id="PF01814"/>
    </source>
</evidence>
<proteinExistence type="predicted"/>
<reference evidence="2 3" key="1">
    <citation type="submission" date="2021-01" db="EMBL/GenBank/DDBJ databases">
        <title>Genomic Encyclopedia of Type Strains, Phase IV (KMG-IV): sequencing the most valuable type-strain genomes for metagenomic binning, comparative biology and taxonomic classification.</title>
        <authorList>
            <person name="Goeker M."/>
        </authorList>
    </citation>
    <scope>NUCLEOTIDE SEQUENCE [LARGE SCALE GENOMIC DNA]</scope>
    <source>
        <strain evidence="2 3">DSM 25890</strain>
    </source>
</reference>
<feature type="domain" description="Hemerythrin-like" evidence="1">
    <location>
        <begin position="6"/>
        <end position="142"/>
    </location>
</feature>
<sequence length="189" mass="21930">MNTLKAIQTLKDEHQYILRMLKVVRGLSIHAMNSKEVYYEGFHKAIDFIRNFADKYHHGKEEDLLFEVMSIELGEAIKNGPIYGMLAEHDLGRLFIKTLEDALIAHENGKEEARVDIVANAVCYTDLLYRHIDKEDNAIFNFAADKLKQETLEAMEIDFDKKQVELESDETTRKYVGLLTELEEYVTKL</sequence>
<accession>A0ABS2NSZ8</accession>
<dbReference type="PANTHER" id="PTHR39966">
    <property type="entry name" value="BLL2471 PROTEIN-RELATED"/>
    <property type="match status" value="1"/>
</dbReference>
<dbReference type="PANTHER" id="PTHR39966:SF1">
    <property type="entry name" value="HEMERYTHRIN-LIKE DOMAIN-CONTAINING PROTEIN"/>
    <property type="match status" value="1"/>
</dbReference>
<name>A0ABS2NSZ8_9FIRM</name>
<organism evidence="2 3">
    <name type="scientific">Alkaliphilus hydrothermalis</name>
    <dbReference type="NCBI Taxonomy" id="1482730"/>
    <lineage>
        <taxon>Bacteria</taxon>
        <taxon>Bacillati</taxon>
        <taxon>Bacillota</taxon>
        <taxon>Clostridia</taxon>
        <taxon>Peptostreptococcales</taxon>
        <taxon>Natronincolaceae</taxon>
        <taxon>Alkaliphilus</taxon>
    </lineage>
</organism>
<dbReference type="Gene3D" id="1.20.120.520">
    <property type="entry name" value="nmb1532 protein domain like"/>
    <property type="match status" value="1"/>
</dbReference>
<evidence type="ECO:0000313" key="2">
    <source>
        <dbReference type="EMBL" id="MBM7616080.1"/>
    </source>
</evidence>
<dbReference type="EMBL" id="JAFBEE010000023">
    <property type="protein sequence ID" value="MBM7616080.1"/>
    <property type="molecule type" value="Genomic_DNA"/>
</dbReference>
<evidence type="ECO:0000313" key="3">
    <source>
        <dbReference type="Proteomes" id="UP001314796"/>
    </source>
</evidence>
<dbReference type="Pfam" id="PF01814">
    <property type="entry name" value="Hemerythrin"/>
    <property type="match status" value="1"/>
</dbReference>
<dbReference type="RefSeq" id="WP_204403949.1">
    <property type="nucleotide sequence ID" value="NZ_JAFBEE010000023.1"/>
</dbReference>
<comment type="caution">
    <text evidence="2">The sequence shown here is derived from an EMBL/GenBank/DDBJ whole genome shotgun (WGS) entry which is preliminary data.</text>
</comment>
<keyword evidence="3" id="KW-1185">Reference proteome</keyword>
<dbReference type="Proteomes" id="UP001314796">
    <property type="component" value="Unassembled WGS sequence"/>
</dbReference>